<evidence type="ECO:0000259" key="3">
    <source>
        <dbReference type="PROSITE" id="PS50893"/>
    </source>
</evidence>
<dbReference type="GO" id="GO:0005524">
    <property type="term" value="F:ATP binding"/>
    <property type="evidence" value="ECO:0007669"/>
    <property type="project" value="UniProtKB-KW"/>
</dbReference>
<dbReference type="PANTHER" id="PTHR43394:SF1">
    <property type="entry name" value="ATP-BINDING CASSETTE SUB-FAMILY B MEMBER 10, MITOCHONDRIAL"/>
    <property type="match status" value="1"/>
</dbReference>
<evidence type="ECO:0000313" key="5">
    <source>
        <dbReference type="Proteomes" id="UP000438182"/>
    </source>
</evidence>
<dbReference type="SMART" id="SM00382">
    <property type="entry name" value="AAA"/>
    <property type="match status" value="1"/>
</dbReference>
<gene>
    <name evidence="4" type="ORF">GB864_17960</name>
</gene>
<keyword evidence="2 4" id="KW-0067">ATP-binding</keyword>
<organism evidence="4 5">
    <name type="scientific">Agromyces seonyuensis</name>
    <dbReference type="NCBI Taxonomy" id="2662446"/>
    <lineage>
        <taxon>Bacteria</taxon>
        <taxon>Bacillati</taxon>
        <taxon>Actinomycetota</taxon>
        <taxon>Actinomycetes</taxon>
        <taxon>Micrococcales</taxon>
        <taxon>Microbacteriaceae</taxon>
        <taxon>Agromyces</taxon>
    </lineage>
</organism>
<keyword evidence="5" id="KW-1185">Reference proteome</keyword>
<evidence type="ECO:0000313" key="4">
    <source>
        <dbReference type="EMBL" id="MWC00425.1"/>
    </source>
</evidence>
<protein>
    <submittedName>
        <fullName evidence="4">ATP-binding cassette domain-containing protein</fullName>
    </submittedName>
</protein>
<dbReference type="RefSeq" id="WP_160427050.1">
    <property type="nucleotide sequence ID" value="NZ_WSTA01000149.1"/>
</dbReference>
<reference evidence="4 5" key="1">
    <citation type="submission" date="2019-12" db="EMBL/GenBank/DDBJ databases">
        <authorList>
            <person name="Kim Y.S."/>
        </authorList>
    </citation>
    <scope>NUCLEOTIDE SEQUENCE [LARGE SCALE GENOMIC DNA]</scope>
    <source>
        <strain evidence="4 5">MMS17-SY077</strain>
    </source>
</reference>
<dbReference type="Proteomes" id="UP000438182">
    <property type="component" value="Unassembled WGS sequence"/>
</dbReference>
<accession>A0A6I4P8M9</accession>
<dbReference type="Gene3D" id="3.40.50.300">
    <property type="entry name" value="P-loop containing nucleotide triphosphate hydrolases"/>
    <property type="match status" value="1"/>
</dbReference>
<sequence length="266" mass="27855">AGQVAAGRVARVAPAEPPAGVAVDPVAPAALPALDRAPTIELRGLTAHWPTTPGDDRPASGLGRADLVLRPGERVLVRGPSGAGKTTLAHVLVRFLDYTGSYLIDGVEAKDAAGDAVRERIGLVEQRPWLFDESIRQNLLFADPDADDAALERVLAAVGLADWAERRGGLDAAVGERGALVSGGQAQRLALARAMLRGFPMLVLDEPTANVDAPLADRLLADLLDAAEAEGRTIVCIAHADVDVARFDRVVEVEDGVLGDPADSRR</sequence>
<dbReference type="Pfam" id="PF00005">
    <property type="entry name" value="ABC_tran"/>
    <property type="match status" value="1"/>
</dbReference>
<dbReference type="InterPro" id="IPR039421">
    <property type="entry name" value="Type_1_exporter"/>
</dbReference>
<dbReference type="PROSITE" id="PS50893">
    <property type="entry name" value="ABC_TRANSPORTER_2"/>
    <property type="match status" value="1"/>
</dbReference>
<dbReference type="PROSITE" id="PS00211">
    <property type="entry name" value="ABC_TRANSPORTER_1"/>
    <property type="match status" value="1"/>
</dbReference>
<evidence type="ECO:0000256" key="2">
    <source>
        <dbReference type="ARBA" id="ARBA00022840"/>
    </source>
</evidence>
<evidence type="ECO:0000256" key="1">
    <source>
        <dbReference type="ARBA" id="ARBA00022741"/>
    </source>
</evidence>
<feature type="domain" description="ABC transporter" evidence="3">
    <location>
        <begin position="40"/>
        <end position="266"/>
    </location>
</feature>
<dbReference type="InterPro" id="IPR017871">
    <property type="entry name" value="ABC_transporter-like_CS"/>
</dbReference>
<dbReference type="AlphaFoldDB" id="A0A6I4P8M9"/>
<dbReference type="GO" id="GO:0016887">
    <property type="term" value="F:ATP hydrolysis activity"/>
    <property type="evidence" value="ECO:0007669"/>
    <property type="project" value="InterPro"/>
</dbReference>
<name>A0A6I4P8M9_9MICO</name>
<dbReference type="InterPro" id="IPR003439">
    <property type="entry name" value="ABC_transporter-like_ATP-bd"/>
</dbReference>
<comment type="caution">
    <text evidence="4">The sequence shown here is derived from an EMBL/GenBank/DDBJ whole genome shotgun (WGS) entry which is preliminary data.</text>
</comment>
<dbReference type="EMBL" id="WSTA01000149">
    <property type="protein sequence ID" value="MWC00425.1"/>
    <property type="molecule type" value="Genomic_DNA"/>
</dbReference>
<proteinExistence type="predicted"/>
<keyword evidence="1" id="KW-0547">Nucleotide-binding</keyword>
<feature type="non-terminal residue" evidence="4">
    <location>
        <position position="1"/>
    </location>
</feature>
<dbReference type="CDD" id="cd03228">
    <property type="entry name" value="ABCC_MRP_Like"/>
    <property type="match status" value="1"/>
</dbReference>
<dbReference type="InterPro" id="IPR027417">
    <property type="entry name" value="P-loop_NTPase"/>
</dbReference>
<dbReference type="PANTHER" id="PTHR43394">
    <property type="entry name" value="ATP-DEPENDENT PERMEASE MDL1, MITOCHONDRIAL"/>
    <property type="match status" value="1"/>
</dbReference>
<dbReference type="SUPFAM" id="SSF52540">
    <property type="entry name" value="P-loop containing nucleoside triphosphate hydrolases"/>
    <property type="match status" value="1"/>
</dbReference>
<dbReference type="GO" id="GO:0015421">
    <property type="term" value="F:ABC-type oligopeptide transporter activity"/>
    <property type="evidence" value="ECO:0007669"/>
    <property type="project" value="TreeGrafter"/>
</dbReference>
<dbReference type="InterPro" id="IPR003593">
    <property type="entry name" value="AAA+_ATPase"/>
</dbReference>